<organism evidence="2">
    <name type="scientific">Arundo donax</name>
    <name type="common">Giant reed</name>
    <name type="synonym">Donax arundinaceus</name>
    <dbReference type="NCBI Taxonomy" id="35708"/>
    <lineage>
        <taxon>Eukaryota</taxon>
        <taxon>Viridiplantae</taxon>
        <taxon>Streptophyta</taxon>
        <taxon>Embryophyta</taxon>
        <taxon>Tracheophyta</taxon>
        <taxon>Spermatophyta</taxon>
        <taxon>Magnoliopsida</taxon>
        <taxon>Liliopsida</taxon>
        <taxon>Poales</taxon>
        <taxon>Poaceae</taxon>
        <taxon>PACMAD clade</taxon>
        <taxon>Arundinoideae</taxon>
        <taxon>Arundineae</taxon>
        <taxon>Arundo</taxon>
    </lineage>
</organism>
<keyword evidence="1" id="KW-0472">Membrane</keyword>
<name>A0A0A9CXL7_ARUDO</name>
<reference evidence="2" key="2">
    <citation type="journal article" date="2015" name="Data Brief">
        <title>Shoot transcriptome of the giant reed, Arundo donax.</title>
        <authorList>
            <person name="Barrero R.A."/>
            <person name="Guerrero F.D."/>
            <person name="Moolhuijzen P."/>
            <person name="Goolsby J.A."/>
            <person name="Tidwell J."/>
            <person name="Bellgard S.E."/>
            <person name="Bellgard M.I."/>
        </authorList>
    </citation>
    <scope>NUCLEOTIDE SEQUENCE</scope>
    <source>
        <tissue evidence="2">Shoot tissue taken approximately 20 cm above the soil surface</tissue>
    </source>
</reference>
<reference evidence="2" key="1">
    <citation type="submission" date="2014-09" db="EMBL/GenBank/DDBJ databases">
        <authorList>
            <person name="Magalhaes I.L.F."/>
            <person name="Oliveira U."/>
            <person name="Santos F.R."/>
            <person name="Vidigal T.H.D.A."/>
            <person name="Brescovit A.D."/>
            <person name="Santos A.J."/>
        </authorList>
    </citation>
    <scope>NUCLEOTIDE SEQUENCE</scope>
    <source>
        <tissue evidence="2">Shoot tissue taken approximately 20 cm above the soil surface</tissue>
    </source>
</reference>
<accession>A0A0A9CXL7</accession>
<evidence type="ECO:0000256" key="1">
    <source>
        <dbReference type="SAM" id="Phobius"/>
    </source>
</evidence>
<feature type="transmembrane region" description="Helical" evidence="1">
    <location>
        <begin position="15"/>
        <end position="36"/>
    </location>
</feature>
<dbReference type="AlphaFoldDB" id="A0A0A9CXL7"/>
<proteinExistence type="predicted"/>
<sequence length="43" mass="4300">MAAAASAATSDPGDFLLICVSGLFSVIVSGLSQQLWSRSGSPT</sequence>
<keyword evidence="1" id="KW-1133">Transmembrane helix</keyword>
<protein>
    <submittedName>
        <fullName evidence="2">Uncharacterized protein</fullName>
    </submittedName>
</protein>
<dbReference type="EMBL" id="GBRH01218742">
    <property type="protein sequence ID" value="JAD79153.1"/>
    <property type="molecule type" value="Transcribed_RNA"/>
</dbReference>
<keyword evidence="1" id="KW-0812">Transmembrane</keyword>
<evidence type="ECO:0000313" key="2">
    <source>
        <dbReference type="EMBL" id="JAD79153.1"/>
    </source>
</evidence>